<evidence type="ECO:0000313" key="2">
    <source>
        <dbReference type="EMBL" id="KAH0577544.1"/>
    </source>
</evidence>
<proteinExistence type="predicted"/>
<dbReference type="EMBL" id="KI546135">
    <property type="protein sequence ID" value="EST43573.1"/>
    <property type="molecule type" value="Genomic_DNA"/>
</dbReference>
<dbReference type="VEuPathDB" id="GiardiaDB:SS50377_20898"/>
<sequence length="221" mass="26060">MISSRAEFYNRQIWSHEYATRYKYQNLKEQQDLSLKTIQQMSDDLEKLQRQRAKLQDITVSKIQMSNYLSDQKKLKMKGAPVPEVRNDSRIFFDKSRARPVTSYKPESSHLKIDKKVFLTETYTQNPLLNVRNFQRPLTHREKIQDINRKGSLVESGMLDSLFNYNKADNSKKLEHEWKKQQEKLNTDDVVQKVLQKTMELKMSMRSSGLGLSKAFVGDDF</sequence>
<organism evidence="1">
    <name type="scientific">Spironucleus salmonicida</name>
    <dbReference type="NCBI Taxonomy" id="348837"/>
    <lineage>
        <taxon>Eukaryota</taxon>
        <taxon>Metamonada</taxon>
        <taxon>Diplomonadida</taxon>
        <taxon>Hexamitidae</taxon>
        <taxon>Hexamitinae</taxon>
        <taxon>Spironucleus</taxon>
    </lineage>
</organism>
<keyword evidence="3" id="KW-1185">Reference proteome</keyword>
<reference evidence="1 2" key="1">
    <citation type="journal article" date="2014" name="PLoS Genet.">
        <title>The Genome of Spironucleus salmonicida Highlights a Fish Pathogen Adapted to Fluctuating Environments.</title>
        <authorList>
            <person name="Xu F."/>
            <person name="Jerlstrom-Hultqvist J."/>
            <person name="Einarsson E."/>
            <person name="Astvaldsson A."/>
            <person name="Svard S.G."/>
            <person name="Andersson J.O."/>
        </authorList>
    </citation>
    <scope>NUCLEOTIDE SEQUENCE</scope>
    <source>
        <strain evidence="2">ATCC 50377</strain>
    </source>
</reference>
<dbReference type="AlphaFoldDB" id="V6LGY9"/>
<name>V6LGY9_9EUKA</name>
<evidence type="ECO:0000313" key="1">
    <source>
        <dbReference type="EMBL" id="EST43573.1"/>
    </source>
</evidence>
<protein>
    <submittedName>
        <fullName evidence="1">Uncharacterized protein</fullName>
    </submittedName>
</protein>
<dbReference type="Proteomes" id="UP000018208">
    <property type="component" value="Unassembled WGS sequence"/>
</dbReference>
<evidence type="ECO:0000313" key="3">
    <source>
        <dbReference type="Proteomes" id="UP000018208"/>
    </source>
</evidence>
<reference evidence="2" key="2">
    <citation type="submission" date="2020-12" db="EMBL/GenBank/DDBJ databases">
        <title>New Spironucleus salmonicida genome in near-complete chromosomes.</title>
        <authorList>
            <person name="Xu F."/>
            <person name="Kurt Z."/>
            <person name="Jimenez-Gonzalez A."/>
            <person name="Astvaldsson A."/>
            <person name="Andersson J.O."/>
            <person name="Svard S.G."/>
        </authorList>
    </citation>
    <scope>NUCLEOTIDE SEQUENCE</scope>
    <source>
        <strain evidence="2">ATCC 50377</strain>
    </source>
</reference>
<gene>
    <name evidence="1" type="ORF">SS50377_16613</name>
    <name evidence="2" type="ORF">SS50377_20898</name>
</gene>
<accession>V6LGY9</accession>
<dbReference type="EMBL" id="AUWU02000001">
    <property type="protein sequence ID" value="KAH0577544.1"/>
    <property type="molecule type" value="Genomic_DNA"/>
</dbReference>